<keyword evidence="2" id="KW-0378">Hydrolase</keyword>
<dbReference type="KEGG" id="hro:HELRODRAFT_177844"/>
<dbReference type="AlphaFoldDB" id="T1FCD0"/>
<dbReference type="Pfam" id="PF17771">
    <property type="entry name" value="ADAMTS_CR_2"/>
    <property type="match status" value="1"/>
</dbReference>
<keyword evidence="9" id="KW-1185">Reference proteome</keyword>
<evidence type="ECO:0000256" key="1">
    <source>
        <dbReference type="ARBA" id="ARBA00022723"/>
    </source>
</evidence>
<keyword evidence="3" id="KW-0862">Zinc</keyword>
<evidence type="ECO:0000313" key="8">
    <source>
        <dbReference type="EnsemblMetazoa" id="HelroP177844"/>
    </source>
</evidence>
<organism evidence="8 9">
    <name type="scientific">Helobdella robusta</name>
    <name type="common">Californian leech</name>
    <dbReference type="NCBI Taxonomy" id="6412"/>
    <lineage>
        <taxon>Eukaryota</taxon>
        <taxon>Metazoa</taxon>
        <taxon>Spiralia</taxon>
        <taxon>Lophotrochozoa</taxon>
        <taxon>Annelida</taxon>
        <taxon>Clitellata</taxon>
        <taxon>Hirudinea</taxon>
        <taxon>Rhynchobdellida</taxon>
        <taxon>Glossiphoniidae</taxon>
        <taxon>Helobdella</taxon>
    </lineage>
</organism>
<evidence type="ECO:0000256" key="2">
    <source>
        <dbReference type="ARBA" id="ARBA00022801"/>
    </source>
</evidence>
<dbReference type="GeneID" id="20206479"/>
<sequence>MGTVDTICKGNATVIVRMGAYIDVYDPDVENDDVYIMHKKGLSIGNKALNSFSKNSVKHFDEMVKLLESTNSNCLTKTASKYIDLSNYLKFNLGKMYNADQQCETILGFSSSTCDKETTDIFELSICEQLFCMNPKSSSCSIDKASRAYDGTKCGDKKSCREGKCVDDVEKII</sequence>
<dbReference type="GO" id="GO:0016787">
    <property type="term" value="F:hydrolase activity"/>
    <property type="evidence" value="ECO:0007669"/>
    <property type="project" value="UniProtKB-KW"/>
</dbReference>
<evidence type="ECO:0000313" key="7">
    <source>
        <dbReference type="EMBL" id="ESN97781.1"/>
    </source>
</evidence>
<reference evidence="7 9" key="2">
    <citation type="journal article" date="2013" name="Nature">
        <title>Insights into bilaterian evolution from three spiralian genomes.</title>
        <authorList>
            <person name="Simakov O."/>
            <person name="Marletaz F."/>
            <person name="Cho S.J."/>
            <person name="Edsinger-Gonzales E."/>
            <person name="Havlak P."/>
            <person name="Hellsten U."/>
            <person name="Kuo D.H."/>
            <person name="Larsson T."/>
            <person name="Lv J."/>
            <person name="Arendt D."/>
            <person name="Savage R."/>
            <person name="Osoegawa K."/>
            <person name="de Jong P."/>
            <person name="Grimwood J."/>
            <person name="Chapman J.A."/>
            <person name="Shapiro H."/>
            <person name="Aerts A."/>
            <person name="Otillar R.P."/>
            <person name="Terry A.Y."/>
            <person name="Boore J.L."/>
            <person name="Grigoriev I.V."/>
            <person name="Lindberg D.R."/>
            <person name="Seaver E.C."/>
            <person name="Weisblat D.A."/>
            <person name="Putnam N.H."/>
            <person name="Rokhsar D.S."/>
        </authorList>
    </citation>
    <scope>NUCLEOTIDE SEQUENCE</scope>
</reference>
<dbReference type="EMBL" id="KB097304">
    <property type="protein sequence ID" value="ESN97781.1"/>
    <property type="molecule type" value="Genomic_DNA"/>
</dbReference>
<dbReference type="GO" id="GO:0046872">
    <property type="term" value="F:metal ion binding"/>
    <property type="evidence" value="ECO:0007669"/>
    <property type="project" value="UniProtKB-KW"/>
</dbReference>
<feature type="domain" description="ADAMTS cysteine-rich" evidence="6">
    <location>
        <begin position="94"/>
        <end position="166"/>
    </location>
</feature>
<dbReference type="OrthoDB" id="10035764at2759"/>
<dbReference type="Gene3D" id="3.40.1620.60">
    <property type="match status" value="1"/>
</dbReference>
<gene>
    <name evidence="8" type="primary">20206479</name>
    <name evidence="7" type="ORF">HELRODRAFT_177844</name>
</gene>
<evidence type="ECO:0000256" key="3">
    <source>
        <dbReference type="ARBA" id="ARBA00022833"/>
    </source>
</evidence>
<dbReference type="HOGENOM" id="CLU_1549312_0_0_1"/>
<name>T1FCD0_HELRO</name>
<dbReference type="EnsemblMetazoa" id="HelroT177844">
    <property type="protein sequence ID" value="HelroP177844"/>
    <property type="gene ID" value="HelroG177844"/>
</dbReference>
<dbReference type="CTD" id="20206479"/>
<reference evidence="9" key="1">
    <citation type="submission" date="2012-12" db="EMBL/GenBank/DDBJ databases">
        <authorList>
            <person name="Hellsten U."/>
            <person name="Grimwood J."/>
            <person name="Chapman J.A."/>
            <person name="Shapiro H."/>
            <person name="Aerts A."/>
            <person name="Otillar R.P."/>
            <person name="Terry A.Y."/>
            <person name="Boore J.L."/>
            <person name="Simakov O."/>
            <person name="Marletaz F."/>
            <person name="Cho S.-J."/>
            <person name="Edsinger-Gonzales E."/>
            <person name="Havlak P."/>
            <person name="Kuo D.-H."/>
            <person name="Larsson T."/>
            <person name="Lv J."/>
            <person name="Arendt D."/>
            <person name="Savage R."/>
            <person name="Osoegawa K."/>
            <person name="de Jong P."/>
            <person name="Lindberg D.R."/>
            <person name="Seaver E.C."/>
            <person name="Weisblat D.A."/>
            <person name="Putnam N.H."/>
            <person name="Grigoriev I.V."/>
            <person name="Rokhsar D.S."/>
        </authorList>
    </citation>
    <scope>NUCLEOTIDE SEQUENCE</scope>
</reference>
<keyword evidence="1" id="KW-0479">Metal-binding</keyword>
<evidence type="ECO:0000313" key="9">
    <source>
        <dbReference type="Proteomes" id="UP000015101"/>
    </source>
</evidence>
<dbReference type="InterPro" id="IPR041645">
    <property type="entry name" value="ADAMTS_CR_2"/>
</dbReference>
<evidence type="ECO:0000256" key="5">
    <source>
        <dbReference type="ARBA" id="ARBA00023180"/>
    </source>
</evidence>
<dbReference type="EMBL" id="AMQM01006206">
    <property type="status" value="NOT_ANNOTATED_CDS"/>
    <property type="molecule type" value="Genomic_DNA"/>
</dbReference>
<keyword evidence="5" id="KW-0325">Glycoprotein</keyword>
<evidence type="ECO:0000259" key="6">
    <source>
        <dbReference type="Pfam" id="PF17771"/>
    </source>
</evidence>
<proteinExistence type="predicted"/>
<accession>T1FCD0</accession>
<reference evidence="8" key="3">
    <citation type="submission" date="2015-06" db="UniProtKB">
        <authorList>
            <consortium name="EnsemblMetazoa"/>
        </authorList>
    </citation>
    <scope>IDENTIFICATION</scope>
</reference>
<keyword evidence="4" id="KW-1015">Disulfide bond</keyword>
<dbReference type="Proteomes" id="UP000015101">
    <property type="component" value="Unassembled WGS sequence"/>
</dbReference>
<dbReference type="RefSeq" id="XP_009024233.1">
    <property type="nucleotide sequence ID" value="XM_009025985.1"/>
</dbReference>
<evidence type="ECO:0000256" key="4">
    <source>
        <dbReference type="ARBA" id="ARBA00023157"/>
    </source>
</evidence>
<dbReference type="InParanoid" id="T1FCD0"/>
<protein>
    <recommendedName>
        <fullName evidence="6">ADAMTS cysteine-rich domain-containing protein</fullName>
    </recommendedName>
</protein>